<reference evidence="2" key="1">
    <citation type="submission" date="2021-06" db="EMBL/GenBank/DDBJ databases">
        <authorList>
            <person name="Kallberg Y."/>
            <person name="Tangrot J."/>
            <person name="Rosling A."/>
        </authorList>
    </citation>
    <scope>NUCLEOTIDE SEQUENCE</scope>
    <source>
        <strain evidence="2">FL966</strain>
    </source>
</reference>
<dbReference type="OrthoDB" id="2327125at2759"/>
<comment type="caution">
    <text evidence="2">The sequence shown here is derived from an EMBL/GenBank/DDBJ whole genome shotgun (WGS) entry which is preliminary data.</text>
</comment>
<sequence>MSIIIGPAIAVVTSFLALTAVLLSFIGLDRSELPIAANSTLTGYPAWHPDVPAFIILDSGKLWSSIRILSTVAEISLLACIHYGGEIKSIRYWVWVLRYSIIVVIGCVWFDFPYDAFWFQIQAQSVQAALVITFFRLYFATRKNLHNHRSSHLINTEHENPDPNVPPEDSIPNEPNSEYPLPLSFLPQPKQLVGLIFASSVHFLGDSIYVLFPNHPSAYLLSALSYALSYGVFAYYIWLDTHCYRMLPRKRIYVPETSTWKVICITIFSITIALVVTRL</sequence>
<feature type="transmembrane region" description="Helical" evidence="1">
    <location>
        <begin position="218"/>
        <end position="238"/>
    </location>
</feature>
<keyword evidence="1" id="KW-1133">Transmembrane helix</keyword>
<feature type="transmembrane region" description="Helical" evidence="1">
    <location>
        <begin position="92"/>
        <end position="112"/>
    </location>
</feature>
<keyword evidence="1" id="KW-0472">Membrane</keyword>
<dbReference type="EMBL" id="CAJVQA010011938">
    <property type="protein sequence ID" value="CAG8712271.1"/>
    <property type="molecule type" value="Genomic_DNA"/>
</dbReference>
<keyword evidence="1" id="KW-0812">Transmembrane</keyword>
<keyword evidence="3" id="KW-1185">Reference proteome</keyword>
<evidence type="ECO:0000256" key="1">
    <source>
        <dbReference type="SAM" id="Phobius"/>
    </source>
</evidence>
<dbReference type="AlphaFoldDB" id="A0A9N9N815"/>
<name>A0A9N9N815_9GLOM</name>
<gene>
    <name evidence="2" type="ORF">CPELLU_LOCUS12393</name>
</gene>
<proteinExistence type="predicted"/>
<protein>
    <submittedName>
        <fullName evidence="2">20165_t:CDS:1</fullName>
    </submittedName>
</protein>
<feature type="transmembrane region" description="Helical" evidence="1">
    <location>
        <begin position="118"/>
        <end position="139"/>
    </location>
</feature>
<feature type="transmembrane region" description="Helical" evidence="1">
    <location>
        <begin position="7"/>
        <end position="28"/>
    </location>
</feature>
<evidence type="ECO:0000313" key="3">
    <source>
        <dbReference type="Proteomes" id="UP000789759"/>
    </source>
</evidence>
<evidence type="ECO:0000313" key="2">
    <source>
        <dbReference type="EMBL" id="CAG8712271.1"/>
    </source>
</evidence>
<dbReference type="Proteomes" id="UP000789759">
    <property type="component" value="Unassembled WGS sequence"/>
</dbReference>
<organism evidence="2 3">
    <name type="scientific">Cetraspora pellucida</name>
    <dbReference type="NCBI Taxonomy" id="1433469"/>
    <lineage>
        <taxon>Eukaryota</taxon>
        <taxon>Fungi</taxon>
        <taxon>Fungi incertae sedis</taxon>
        <taxon>Mucoromycota</taxon>
        <taxon>Glomeromycotina</taxon>
        <taxon>Glomeromycetes</taxon>
        <taxon>Diversisporales</taxon>
        <taxon>Gigasporaceae</taxon>
        <taxon>Cetraspora</taxon>
    </lineage>
</organism>
<accession>A0A9N9N815</accession>
<feature type="transmembrane region" description="Helical" evidence="1">
    <location>
        <begin position="192"/>
        <end position="212"/>
    </location>
</feature>
<feature type="non-terminal residue" evidence="2">
    <location>
        <position position="279"/>
    </location>
</feature>
<feature type="transmembrane region" description="Helical" evidence="1">
    <location>
        <begin position="259"/>
        <end position="277"/>
    </location>
</feature>